<evidence type="ECO:0000313" key="1">
    <source>
        <dbReference type="EMBL" id="OGC91954.1"/>
    </source>
</evidence>
<comment type="caution">
    <text evidence="1">The sequence shown here is derived from an EMBL/GenBank/DDBJ whole genome shotgun (WGS) entry which is preliminary data.</text>
</comment>
<dbReference type="AlphaFoldDB" id="A0A1F4YDI5"/>
<dbReference type="Proteomes" id="UP000178176">
    <property type="component" value="Unassembled WGS sequence"/>
</dbReference>
<proteinExistence type="predicted"/>
<accession>A0A1F4YDI5</accession>
<dbReference type="EMBL" id="MEXH01000026">
    <property type="protein sequence ID" value="OGC91954.1"/>
    <property type="molecule type" value="Genomic_DNA"/>
</dbReference>
<gene>
    <name evidence="1" type="ORF">A2876_03360</name>
</gene>
<organism evidence="1 2">
    <name type="scientific">Candidatus Amesbacteria bacterium RIFCSPHIGHO2_01_FULL_48_32b</name>
    <dbReference type="NCBI Taxonomy" id="1797253"/>
    <lineage>
        <taxon>Bacteria</taxon>
        <taxon>Candidatus Amesiibacteriota</taxon>
    </lineage>
</organism>
<evidence type="ECO:0000313" key="2">
    <source>
        <dbReference type="Proteomes" id="UP000178176"/>
    </source>
</evidence>
<reference evidence="1 2" key="1">
    <citation type="journal article" date="2016" name="Nat. Commun.">
        <title>Thousands of microbial genomes shed light on interconnected biogeochemical processes in an aquifer system.</title>
        <authorList>
            <person name="Anantharaman K."/>
            <person name="Brown C.T."/>
            <person name="Hug L.A."/>
            <person name="Sharon I."/>
            <person name="Castelle C.J."/>
            <person name="Probst A.J."/>
            <person name="Thomas B.C."/>
            <person name="Singh A."/>
            <person name="Wilkins M.J."/>
            <person name="Karaoz U."/>
            <person name="Brodie E.L."/>
            <person name="Williams K.H."/>
            <person name="Hubbard S.S."/>
            <person name="Banfield J.F."/>
        </authorList>
    </citation>
    <scope>NUCLEOTIDE SEQUENCE [LARGE SCALE GENOMIC DNA]</scope>
</reference>
<name>A0A1F4YDI5_9BACT</name>
<sequence>MKIVAFLLCIFAALYLVWPTPGFPPPPPDSFISNEPADTESIYRTAFYSNLSRAEVINYYKSQWHWPFIRLNHPPEFSFEFIRDQTRSSWLEELIHPWKDSLYINGFYPTTPQEQFNFNGHHYISKITLHYFPSSPITRLTILALTTISIYWLAREYAS</sequence>
<protein>
    <submittedName>
        <fullName evidence="1">Uncharacterized protein</fullName>
    </submittedName>
</protein>